<dbReference type="Proteomes" id="UP001217963">
    <property type="component" value="Chromosome XI"/>
</dbReference>
<organism evidence="1 3">
    <name type="scientific">Encephalitozoon hellem</name>
    <name type="common">Microsporidian parasite</name>
    <dbReference type="NCBI Taxonomy" id="27973"/>
    <lineage>
        <taxon>Eukaryota</taxon>
        <taxon>Fungi</taxon>
        <taxon>Fungi incertae sedis</taxon>
        <taxon>Microsporidia</taxon>
        <taxon>Unikaryonidae</taxon>
        <taxon>Encephalitozoon</taxon>
    </lineage>
</organism>
<evidence type="ECO:0000313" key="1">
    <source>
        <dbReference type="EMBL" id="UTX44371.1"/>
    </source>
</evidence>
<reference evidence="1" key="1">
    <citation type="submission" date="2021-05" db="EMBL/GenBank/DDBJ databases">
        <title>Encephalitozoon hellem ATCC 50604 Complete Genome.</title>
        <authorList>
            <person name="Mascarenhas dos Santos A.C."/>
            <person name="Julian A.T."/>
            <person name="Pombert J.-F."/>
        </authorList>
    </citation>
    <scope>NUCLEOTIDE SEQUENCE</scope>
    <source>
        <strain evidence="1">ATCC 50604</strain>
    </source>
</reference>
<gene>
    <name evidence="1" type="ORF">GPU96_11g21730</name>
    <name evidence="2" type="ORF">PFJ87_11g01090</name>
</gene>
<keyword evidence="4" id="KW-1185">Reference proteome</keyword>
<dbReference type="EMBL" id="CP075157">
    <property type="protein sequence ID" value="UTX44371.1"/>
    <property type="molecule type" value="Genomic_DNA"/>
</dbReference>
<dbReference type="AlphaFoldDB" id="A0A9Q9C572"/>
<evidence type="ECO:0000313" key="2">
    <source>
        <dbReference type="EMBL" id="WEL39872.1"/>
    </source>
</evidence>
<accession>A0A9Q9C572</accession>
<dbReference type="Proteomes" id="UP001059546">
    <property type="component" value="Chromosome XI"/>
</dbReference>
<protein>
    <submittedName>
        <fullName evidence="1">Uncharacterized protein</fullName>
    </submittedName>
</protein>
<reference evidence="2 4" key="2">
    <citation type="submission" date="2023-02" db="EMBL/GenBank/DDBJ databases">
        <title>Encephalitozoon hellem ATCC 50451 complete genome.</title>
        <authorList>
            <person name="Mascarenhas dos Santos A.C."/>
            <person name="Julian A.T."/>
            <person name="Pombert J.-F."/>
        </authorList>
    </citation>
    <scope>NUCLEOTIDE SEQUENCE [LARGE SCALE GENOMIC DNA]</scope>
    <source>
        <strain evidence="2 4">ATCC 50451</strain>
    </source>
</reference>
<proteinExistence type="predicted"/>
<dbReference type="OrthoDB" id="2191452at2759"/>
<evidence type="ECO:0000313" key="3">
    <source>
        <dbReference type="Proteomes" id="UP001059546"/>
    </source>
</evidence>
<evidence type="ECO:0000313" key="4">
    <source>
        <dbReference type="Proteomes" id="UP001217963"/>
    </source>
</evidence>
<sequence>MKDFLGRFSYEYVRFQYTPSQDSISRIYAFLEYVPDALVIHRRLETIPSFRLLRKCRNRVKILIEEEPFQAVLDHLNNFSTFVLLEYEFNNFEHEFLRQASMANRKSIFLFSGTQKECAFGKESYHLVRLDFGLS</sequence>
<dbReference type="EMBL" id="CP119072">
    <property type="protein sequence ID" value="WEL39872.1"/>
    <property type="molecule type" value="Genomic_DNA"/>
</dbReference>
<name>A0A9Q9C572_ENCHE</name>